<organism evidence="9 10">
    <name type="scientific">Corynebacterium massiliense DSM 45435</name>
    <dbReference type="NCBI Taxonomy" id="1121364"/>
    <lineage>
        <taxon>Bacteria</taxon>
        <taxon>Bacillati</taxon>
        <taxon>Actinomycetota</taxon>
        <taxon>Actinomycetes</taxon>
        <taxon>Mycobacteriales</taxon>
        <taxon>Corynebacteriaceae</taxon>
        <taxon>Corynebacterium</taxon>
    </lineage>
</organism>
<reference evidence="9 10" key="1">
    <citation type="submission" date="2020-10" db="EMBL/GenBank/DDBJ databases">
        <title>Complete genome sequence of Corynebacterium massiliense DSM 45435, type strain of Corynebacterium massiliense.</title>
        <authorList>
            <person name="Busche T."/>
            <person name="Kalinowski J."/>
            <person name="Ruckert C."/>
        </authorList>
    </citation>
    <scope>NUCLEOTIDE SEQUENCE [LARGE SCALE GENOMIC DNA]</scope>
    <source>
        <strain evidence="9 10">DSM 45435</strain>
    </source>
</reference>
<dbReference type="PANTHER" id="PTHR24220">
    <property type="entry name" value="IMPORT ATP-BINDING PROTEIN"/>
    <property type="match status" value="1"/>
</dbReference>
<accession>A0ABY7UAN1</accession>
<feature type="domain" description="ABC transporter" evidence="8">
    <location>
        <begin position="456"/>
        <end position="695"/>
    </location>
</feature>
<dbReference type="InterPro" id="IPR015854">
    <property type="entry name" value="ABC_transpr_LolD-like"/>
</dbReference>
<keyword evidence="9" id="KW-0378">Hydrolase</keyword>
<keyword evidence="3" id="KW-0547">Nucleotide-binding</keyword>
<feature type="transmembrane region" description="Helical" evidence="7">
    <location>
        <begin position="337"/>
        <end position="357"/>
    </location>
</feature>
<evidence type="ECO:0000256" key="4">
    <source>
        <dbReference type="ARBA" id="ARBA00022840"/>
    </source>
</evidence>
<dbReference type="RefSeq" id="WP_084684298.1">
    <property type="nucleotide sequence ID" value="NZ_ATVG01000001.1"/>
</dbReference>
<keyword evidence="2 7" id="KW-0812">Transmembrane</keyword>
<keyword evidence="10" id="KW-1185">Reference proteome</keyword>
<dbReference type="PANTHER" id="PTHR24220:SF687">
    <property type="entry name" value="ABC TRANSPORTER ATP-BINDING PROTEIN SCO2324-RELATED"/>
    <property type="match status" value="1"/>
</dbReference>
<dbReference type="Proteomes" id="UP001220064">
    <property type="component" value="Chromosome"/>
</dbReference>
<dbReference type="PROSITE" id="PS50893">
    <property type="entry name" value="ABC_TRANSPORTER_2"/>
    <property type="match status" value="1"/>
</dbReference>
<evidence type="ECO:0000256" key="6">
    <source>
        <dbReference type="ARBA" id="ARBA00023136"/>
    </source>
</evidence>
<sequence length="887" mass="91062">MSLLFSRGRLITLFGVFCIAATWVFVVIARPSFGEGDGSTAAALADSRAGLITLAGYLAGTLALVAGVLPRLPARVIALIPLAVVANAAVGQVVGSIGIPLYLDSVGTVLIAALTGPAAGLTTGAVSSVAWGLVNPTALPFAAVSAATGAMAGLAVERGAFKSPWRMVSAGAVIGIVSGMLAAPVAAFVYGGTSGVGTGALVSVFQEVTGSLISSVTLQSAVSDPADKIAVLFIVWATLKALPTRALSRDASAASYRPGANPATDRLQRFTEPVPAEDGGAPALTVSRRGSLRPLAVLALAAIAWGVVFTANSTWVSLLVVAVALVVCVAASRRLHLAAASVAVSLPVALSVAIIHAPHGDHPIGWGVTSDGLMTAAGLSARCWALASCVLAASACIRPAELAKSIERVAGTSPAGTSPTARRLAYLAGVAIQVIPQTGRQVAVVRDANQLRGVRANVRTIVPHFAVPVMSRLLGSGAQRGRALAAIGFDDSAAVSSSHASASRPGAPIQHIVLGPDTVKEDYADHLAREYGTVAVVGPQPDAHVSLLRDTVEEELALPLEYRGVDAAIIDHCVRETTHLLGLSEHLGADPTTLSGGQTRRLAIGAVGISRPDVLVVCDPTVGLDPQARKQVAEYLQALADAHTAVITVGYESDPLLGGRVIEHDSMGRRDAADRSAALPAPVAPVGATTELGPVIATRGRKDGRTAAFRVGPVSIPVRTGGVTWLRGPNGAGKTTVLRCLAGLDAGDTEGAPYLRDEWDVAMALQSADDQLIEPRCADVAFAGMLRRLDIDACAHPLDLSESAQKLLNVAAELDGASRGQRGSGFRLVLLDEPDAGLAPRHRQALHAEIARALQNGAAMILTCHDDRFAAAVREYATVTEVKLADR</sequence>
<feature type="transmembrane region" description="Helical" evidence="7">
    <location>
        <begin position="49"/>
        <end position="69"/>
    </location>
</feature>
<feature type="transmembrane region" description="Helical" evidence="7">
    <location>
        <begin position="292"/>
        <end position="309"/>
    </location>
</feature>
<dbReference type="Pfam" id="PF02361">
    <property type="entry name" value="CbiQ"/>
    <property type="match status" value="1"/>
</dbReference>
<dbReference type="InterPro" id="IPR027417">
    <property type="entry name" value="P-loop_NTPase"/>
</dbReference>
<dbReference type="CDD" id="cd16914">
    <property type="entry name" value="EcfT"/>
    <property type="match status" value="1"/>
</dbReference>
<dbReference type="Gene3D" id="1.10.1760.20">
    <property type="match status" value="1"/>
</dbReference>
<name>A0ABY7UAN1_9CORY</name>
<feature type="transmembrane region" description="Helical" evidence="7">
    <location>
        <begin position="138"/>
        <end position="156"/>
    </location>
</feature>
<dbReference type="GO" id="GO:0016787">
    <property type="term" value="F:hydrolase activity"/>
    <property type="evidence" value="ECO:0007669"/>
    <property type="project" value="UniProtKB-KW"/>
</dbReference>
<dbReference type="Gene3D" id="3.40.50.300">
    <property type="entry name" value="P-loop containing nucleotide triphosphate hydrolases"/>
    <property type="match status" value="2"/>
</dbReference>
<evidence type="ECO:0000256" key="1">
    <source>
        <dbReference type="ARBA" id="ARBA00004141"/>
    </source>
</evidence>
<keyword evidence="6 7" id="KW-0472">Membrane</keyword>
<dbReference type="EMBL" id="CP063189">
    <property type="protein sequence ID" value="WCZ32537.1"/>
    <property type="molecule type" value="Genomic_DNA"/>
</dbReference>
<feature type="transmembrane region" description="Helical" evidence="7">
    <location>
        <begin position="168"/>
        <end position="190"/>
    </location>
</feature>
<evidence type="ECO:0000313" key="10">
    <source>
        <dbReference type="Proteomes" id="UP001220064"/>
    </source>
</evidence>
<feature type="transmembrane region" description="Helical" evidence="7">
    <location>
        <begin position="315"/>
        <end position="332"/>
    </location>
</feature>
<dbReference type="SUPFAM" id="SSF52540">
    <property type="entry name" value="P-loop containing nucleoside triphosphate hydrolases"/>
    <property type="match status" value="2"/>
</dbReference>
<comment type="subcellular location">
    <subcellularLocation>
        <location evidence="1">Membrane</location>
        <topology evidence="1">Multi-pass membrane protein</topology>
    </subcellularLocation>
</comment>
<keyword evidence="4 9" id="KW-0067">ATP-binding</keyword>
<proteinExistence type="predicted"/>
<evidence type="ECO:0000256" key="3">
    <source>
        <dbReference type="ARBA" id="ARBA00022741"/>
    </source>
</evidence>
<evidence type="ECO:0000256" key="2">
    <source>
        <dbReference type="ARBA" id="ARBA00022692"/>
    </source>
</evidence>
<feature type="transmembrane region" description="Helical" evidence="7">
    <location>
        <begin position="109"/>
        <end position="131"/>
    </location>
</feature>
<gene>
    <name evidence="9" type="primary">ecfA2</name>
    <name evidence="9" type="ORF">CMASS_05480</name>
</gene>
<evidence type="ECO:0000256" key="5">
    <source>
        <dbReference type="ARBA" id="ARBA00022989"/>
    </source>
</evidence>
<feature type="transmembrane region" description="Helical" evidence="7">
    <location>
        <begin position="12"/>
        <end position="29"/>
    </location>
</feature>
<evidence type="ECO:0000256" key="7">
    <source>
        <dbReference type="SAM" id="Phobius"/>
    </source>
</evidence>
<feature type="transmembrane region" description="Helical" evidence="7">
    <location>
        <begin position="76"/>
        <end position="103"/>
    </location>
</feature>
<evidence type="ECO:0000259" key="8">
    <source>
        <dbReference type="PROSITE" id="PS50893"/>
    </source>
</evidence>
<dbReference type="SMART" id="SM00382">
    <property type="entry name" value="AAA"/>
    <property type="match status" value="1"/>
</dbReference>
<dbReference type="InterPro" id="IPR003339">
    <property type="entry name" value="ABC/ECF_trnsptr_transmembrane"/>
</dbReference>
<dbReference type="GO" id="GO:0005524">
    <property type="term" value="F:ATP binding"/>
    <property type="evidence" value="ECO:0007669"/>
    <property type="project" value="UniProtKB-KW"/>
</dbReference>
<dbReference type="InterPro" id="IPR003439">
    <property type="entry name" value="ABC_transporter-like_ATP-bd"/>
</dbReference>
<evidence type="ECO:0000313" key="9">
    <source>
        <dbReference type="EMBL" id="WCZ32537.1"/>
    </source>
</evidence>
<keyword evidence="5 7" id="KW-1133">Transmembrane helix</keyword>
<dbReference type="InterPro" id="IPR003593">
    <property type="entry name" value="AAA+_ATPase"/>
</dbReference>
<protein>
    <submittedName>
        <fullName evidence="9">Energy-coupling factor transporter ATP-binding protein EcfA2</fullName>
        <ecNumber evidence="9">3.6.3.-</ecNumber>
    </submittedName>
</protein>
<dbReference type="EC" id="3.6.3.-" evidence="9"/>